<gene>
    <name evidence="2" type="ORF">NCTC5053_00925</name>
</gene>
<proteinExistence type="predicted"/>
<dbReference type="Proteomes" id="UP000254387">
    <property type="component" value="Unassembled WGS sequence"/>
</dbReference>
<dbReference type="GO" id="GO:0016740">
    <property type="term" value="F:transferase activity"/>
    <property type="evidence" value="ECO:0007669"/>
    <property type="project" value="UniProtKB-KW"/>
</dbReference>
<keyword evidence="2" id="KW-0808">Transferase</keyword>
<keyword evidence="1" id="KW-0812">Transmembrane</keyword>
<accession>A0A377ZV03</accession>
<dbReference type="EMBL" id="UGMN01000004">
    <property type="protein sequence ID" value="STU86224.1"/>
    <property type="molecule type" value="Genomic_DNA"/>
</dbReference>
<keyword evidence="1" id="KW-0472">Membrane</keyword>
<evidence type="ECO:0000256" key="1">
    <source>
        <dbReference type="SAM" id="Phobius"/>
    </source>
</evidence>
<evidence type="ECO:0000313" key="2">
    <source>
        <dbReference type="EMBL" id="STU86224.1"/>
    </source>
</evidence>
<feature type="transmembrane region" description="Helical" evidence="1">
    <location>
        <begin position="6"/>
        <end position="23"/>
    </location>
</feature>
<protein>
    <submittedName>
        <fullName evidence="2">Glycosyltransferase family 1</fullName>
    </submittedName>
</protein>
<organism evidence="2 3">
    <name type="scientific">Klebsiella pneumoniae</name>
    <dbReference type="NCBI Taxonomy" id="573"/>
    <lineage>
        <taxon>Bacteria</taxon>
        <taxon>Pseudomonadati</taxon>
        <taxon>Pseudomonadota</taxon>
        <taxon>Gammaproteobacteria</taxon>
        <taxon>Enterobacterales</taxon>
        <taxon>Enterobacteriaceae</taxon>
        <taxon>Klebsiella/Raoultella group</taxon>
        <taxon>Klebsiella</taxon>
        <taxon>Klebsiella pneumoniae complex</taxon>
    </lineage>
</organism>
<dbReference type="AlphaFoldDB" id="A0A377ZV03"/>
<reference evidence="2 3" key="1">
    <citation type="submission" date="2018-06" db="EMBL/GenBank/DDBJ databases">
        <authorList>
            <consortium name="Pathogen Informatics"/>
            <person name="Doyle S."/>
        </authorList>
    </citation>
    <scope>NUCLEOTIDE SEQUENCE [LARGE SCALE GENOMIC DNA]</scope>
    <source>
        <strain evidence="2 3">NCTC5053</strain>
    </source>
</reference>
<feature type="transmembrane region" description="Helical" evidence="1">
    <location>
        <begin position="51"/>
        <end position="72"/>
    </location>
</feature>
<name>A0A377ZV03_KLEPN</name>
<keyword evidence="1" id="KW-1133">Transmembrane helix</keyword>
<evidence type="ECO:0000313" key="3">
    <source>
        <dbReference type="Proteomes" id="UP000254387"/>
    </source>
</evidence>
<sequence length="107" mass="12375">MNHLIVEKTIIIILLILWGFDTFRTRKRKRYDPAIEAADASERYQWRYLRWGFRIIQVVAGVYIVVQLIQVITEIEAAGRAAGQNIWLTRMRSGNSGFHVGKGECPL</sequence>